<protein>
    <recommendedName>
        <fullName evidence="1">C2H2-type domain-containing protein</fullName>
    </recommendedName>
</protein>
<reference evidence="2" key="1">
    <citation type="journal article" date="2021" name="New Phytol.">
        <title>Evolutionary innovations through gain and loss of genes in the ectomycorrhizal Boletales.</title>
        <authorList>
            <person name="Wu G."/>
            <person name="Miyauchi S."/>
            <person name="Morin E."/>
            <person name="Kuo A."/>
            <person name="Drula E."/>
            <person name="Varga T."/>
            <person name="Kohler A."/>
            <person name="Feng B."/>
            <person name="Cao Y."/>
            <person name="Lipzen A."/>
            <person name="Daum C."/>
            <person name="Hundley H."/>
            <person name="Pangilinan J."/>
            <person name="Johnson J."/>
            <person name="Barry K."/>
            <person name="LaButti K."/>
            <person name="Ng V."/>
            <person name="Ahrendt S."/>
            <person name="Min B."/>
            <person name="Choi I.G."/>
            <person name="Park H."/>
            <person name="Plett J.M."/>
            <person name="Magnuson J."/>
            <person name="Spatafora J.W."/>
            <person name="Nagy L.G."/>
            <person name="Henrissat B."/>
            <person name="Grigoriev I.V."/>
            <person name="Yang Z.L."/>
            <person name="Xu J."/>
            <person name="Martin F.M."/>
        </authorList>
    </citation>
    <scope>NUCLEOTIDE SEQUENCE</scope>
    <source>
        <strain evidence="2">KKN 215</strain>
    </source>
</reference>
<proteinExistence type="predicted"/>
<feature type="domain" description="C2H2-type" evidence="1">
    <location>
        <begin position="899"/>
        <end position="933"/>
    </location>
</feature>
<dbReference type="OrthoDB" id="3033142at2759"/>
<organism evidence="2 3">
    <name type="scientific">Cristinia sonorae</name>
    <dbReference type="NCBI Taxonomy" id="1940300"/>
    <lineage>
        <taxon>Eukaryota</taxon>
        <taxon>Fungi</taxon>
        <taxon>Dikarya</taxon>
        <taxon>Basidiomycota</taxon>
        <taxon>Agaricomycotina</taxon>
        <taxon>Agaricomycetes</taxon>
        <taxon>Agaricomycetidae</taxon>
        <taxon>Agaricales</taxon>
        <taxon>Pleurotineae</taxon>
        <taxon>Stephanosporaceae</taxon>
        <taxon>Cristinia</taxon>
    </lineage>
</organism>
<feature type="domain" description="C2H2-type" evidence="1">
    <location>
        <begin position="733"/>
        <end position="760"/>
    </location>
</feature>
<dbReference type="InterPro" id="IPR021842">
    <property type="entry name" value="DUF3435"/>
</dbReference>
<feature type="domain" description="C2H2-type" evidence="1">
    <location>
        <begin position="940"/>
        <end position="965"/>
    </location>
</feature>
<keyword evidence="3" id="KW-1185">Reference proteome</keyword>
<sequence>MDPLKALKSSFTNIKTKARQSASDRLAAFRASADKDKLSLYAEVKEVHDIKRLAPPTVRRHELVKRRYRIFVADDNEQNGENLPIEIEPPATFPTIAQCKRFIVFLAVTTKGKRLFVEDGSDELLCRTTMTNYLYSFFALWSIHANVVVPKETRNQLLAFIGSERFLSQFALRTKSKPKANADHVDVDILLAQLLNPSSDNHFSANHSRFVVHYAIALSALSAERPGAVVESGAYRKSNESIKYSEHQVHIVPNQDPTLPPYVCLVVTFNLLKNGRTNDSKFKSIIIRPDLESPSSCALMSFLTLAFLDNAFADVSTPEEIFDPKIRPVRGHILQWKPEMMAVNVLRTEELVKKSWKVSDTQALPYSTYIRHLTYLSLKAGFVRMVKPYDTRRAMGEAVNEAKKDSQRRQVMAHDPNSEMWESYVSKLVKFDFQSLFRRREEDGQWTAVFANLARVSFRADASAPDELPFDARQELHSAEELVELRALVAEKQAQLVAHNARAPSSDDNPLFSEWKSQQARLIQDIALLERSHRDIFARESHYRTEVERALYFREGSRRTLLGEVAAPQKLRSHIIVPEVPPVHDNVEVPSLGEPLDRLSADNNKDDLAMTGNNEDDGSFPLGFIYDTLDDMNRPMDDLRAAFFNPPTTVPYPNAIIVNTINAALRLPRNPAPPCFPGEPPTLQGKCPVCRIDVITDRSAVGNRGAGNHIHSCISKECARVALVIAESDYVPQKCRMVGCKKRSEDYKTRADFTAHIRVHIQALSSTVRKDSVCRWEVGSTGSGIICGQDGEDDWYAHFARVHEFNPRATLTIHYCLHCGKRFVDWSGHDDAWEIHCERHYIALFQQWEQRDSQSLMKSTTGPVIAHTNTVEYKSGSGFDGEMPEFHGHVESMIAIHPMYCPFCVYDESKPWKSRMTQFTIADSFVRHLRDEHRKDIGSQLCPVPACGPTTLTFEELMTHLITVHRLPMYGYCRASSVERLKLPPTTTDIPSTKGPTLEELRVAKRRQRKANKVKGWCYGCYRPLQDIFDHLAKKSPDSKCGKQACYSLFDSDDKRIEDKLTYTKEFNDRPATKKSRSENHHFCMVCEQYYSDIRLHVEFDSCPCRTFKIRDPETKSMSGVLNVRAWLQNQSAMAGSSDVAESSGAAGPSGEAGL</sequence>
<comment type="caution">
    <text evidence="2">The sequence shown here is derived from an EMBL/GenBank/DDBJ whole genome shotgun (WGS) entry which is preliminary data.</text>
</comment>
<name>A0A8K0XUH2_9AGAR</name>
<dbReference type="InterPro" id="IPR013087">
    <property type="entry name" value="Znf_C2H2_type"/>
</dbReference>
<dbReference type="Pfam" id="PF11917">
    <property type="entry name" value="DUF3435"/>
    <property type="match status" value="1"/>
</dbReference>
<dbReference type="Proteomes" id="UP000813824">
    <property type="component" value="Unassembled WGS sequence"/>
</dbReference>
<dbReference type="AlphaFoldDB" id="A0A8K0XUH2"/>
<dbReference type="SMART" id="SM00355">
    <property type="entry name" value="ZnF_C2H2"/>
    <property type="match status" value="3"/>
</dbReference>
<dbReference type="EMBL" id="JAEVFJ010000001">
    <property type="protein sequence ID" value="KAH8107672.1"/>
    <property type="molecule type" value="Genomic_DNA"/>
</dbReference>
<evidence type="ECO:0000313" key="3">
    <source>
        <dbReference type="Proteomes" id="UP000813824"/>
    </source>
</evidence>
<accession>A0A8K0XUH2</accession>
<evidence type="ECO:0000259" key="1">
    <source>
        <dbReference type="SMART" id="SM00355"/>
    </source>
</evidence>
<evidence type="ECO:0000313" key="2">
    <source>
        <dbReference type="EMBL" id="KAH8107672.1"/>
    </source>
</evidence>
<dbReference type="PANTHER" id="PTHR37535">
    <property type="entry name" value="FLUG DOMAIN PROTEIN"/>
    <property type="match status" value="1"/>
</dbReference>
<gene>
    <name evidence="2" type="ORF">BXZ70DRAFT_912040</name>
</gene>
<dbReference type="PANTHER" id="PTHR37535:SF3">
    <property type="entry name" value="FLUG DOMAIN-CONTAINING PROTEIN"/>
    <property type="match status" value="1"/>
</dbReference>